<gene>
    <name evidence="2" type="ORF">AE0388_3018</name>
</gene>
<dbReference type="InterPro" id="IPR052164">
    <property type="entry name" value="Anthracycline_SecMetBiosynth"/>
</dbReference>
<evidence type="ECO:0000313" key="2">
    <source>
        <dbReference type="EMBL" id="KHS50946.1"/>
    </source>
</evidence>
<dbReference type="PANTHER" id="PTHR33993">
    <property type="entry name" value="GLYOXALASE-RELATED"/>
    <property type="match status" value="1"/>
</dbReference>
<protein>
    <submittedName>
        <fullName evidence="2">Glyoxalase-like domain containing protein</fullName>
    </submittedName>
</protein>
<organism evidence="2 3">
    <name type="scientific">Brevibacterium linens</name>
    <dbReference type="NCBI Taxonomy" id="1703"/>
    <lineage>
        <taxon>Bacteria</taxon>
        <taxon>Bacillati</taxon>
        <taxon>Actinomycetota</taxon>
        <taxon>Actinomycetes</taxon>
        <taxon>Micrococcales</taxon>
        <taxon>Brevibacteriaceae</taxon>
        <taxon>Brevibacterium</taxon>
    </lineage>
</organism>
<dbReference type="InterPro" id="IPR041581">
    <property type="entry name" value="Glyoxalase_6"/>
</dbReference>
<dbReference type="PROSITE" id="PS51819">
    <property type="entry name" value="VOC"/>
    <property type="match status" value="1"/>
</dbReference>
<dbReference type="Gene3D" id="3.10.180.10">
    <property type="entry name" value="2,3-Dihydroxybiphenyl 1,2-Dioxygenase, domain 1"/>
    <property type="match status" value="1"/>
</dbReference>
<dbReference type="InterPro" id="IPR037523">
    <property type="entry name" value="VOC_core"/>
</dbReference>
<sequence length="125" mass="13957">MERVTGIGGYFLRAADPKAMTAWYRDVLGVDFGDHGLWQQPAGPTVIGLFEADTDYFGTRPESQDRQQTMLNFRVGDLDAMIAQLREAGAEVDDQTQQMDGIGRFGWVTDPEGNRIELWEPEGTS</sequence>
<dbReference type="PANTHER" id="PTHR33993:SF5">
    <property type="entry name" value="GLYOXALASE"/>
    <property type="match status" value="1"/>
</dbReference>
<dbReference type="EMBL" id="JTJZ01000022">
    <property type="protein sequence ID" value="KHS50946.1"/>
    <property type="molecule type" value="Genomic_DNA"/>
</dbReference>
<dbReference type="InterPro" id="IPR029068">
    <property type="entry name" value="Glyas_Bleomycin-R_OHBP_Dase"/>
</dbReference>
<keyword evidence="3" id="KW-1185">Reference proteome</keyword>
<dbReference type="Pfam" id="PF18029">
    <property type="entry name" value="Glyoxalase_6"/>
    <property type="match status" value="1"/>
</dbReference>
<name>A0A0B8ZXF2_BRELN</name>
<feature type="domain" description="VOC" evidence="1">
    <location>
        <begin position="6"/>
        <end position="121"/>
    </location>
</feature>
<evidence type="ECO:0000259" key="1">
    <source>
        <dbReference type="PROSITE" id="PS51819"/>
    </source>
</evidence>
<evidence type="ECO:0000313" key="3">
    <source>
        <dbReference type="Proteomes" id="UP000031488"/>
    </source>
</evidence>
<accession>A0A0B8ZXF2</accession>
<dbReference type="OrthoDB" id="9799428at2"/>
<comment type="caution">
    <text evidence="2">The sequence shown here is derived from an EMBL/GenBank/DDBJ whole genome shotgun (WGS) entry which is preliminary data.</text>
</comment>
<proteinExistence type="predicted"/>
<dbReference type="Proteomes" id="UP000031488">
    <property type="component" value="Unassembled WGS sequence"/>
</dbReference>
<dbReference type="SUPFAM" id="SSF54593">
    <property type="entry name" value="Glyoxalase/Bleomycin resistance protein/Dihydroxybiphenyl dioxygenase"/>
    <property type="match status" value="1"/>
</dbReference>
<dbReference type="AlphaFoldDB" id="A0A0B8ZXF2"/>
<dbReference type="RefSeq" id="WP_039211687.1">
    <property type="nucleotide sequence ID" value="NZ_JTJZ01000022.1"/>
</dbReference>
<dbReference type="PATRIC" id="fig|1703.6.peg.2970"/>
<reference evidence="2 3" key="1">
    <citation type="submission" date="2014-11" db="EMBL/GenBank/DDBJ databases">
        <title>Draft Genome Sequence of Brevibacterium linens AE038-8.</title>
        <authorList>
            <person name="Maizel D."/>
            <person name="Utturkar S.M."/>
            <person name="Brown S.D."/>
            <person name="Ferrero M."/>
            <person name="Rosen B.P."/>
        </authorList>
    </citation>
    <scope>NUCLEOTIDE SEQUENCE [LARGE SCALE GENOMIC DNA]</scope>
    <source>
        <strain evidence="2 3">AE038-8</strain>
    </source>
</reference>